<sequence length="168" mass="17577">MPGRGGRGGCGGGGEGLLPGEVLEDHQGGRLPQGGHHRPPGGLPGKAQRLGQEVPGLPQEGARPEGAEAKPSGELPRKDALAEARGGLEPYGEARLLGEKVQKPLPLQVDRALPGQGHGRKHSSPMPRPPRLPKAPDPSSPTPFKRRVSPLRGTEVGPQGSWKVRQYA</sequence>
<feature type="compositionally biased region" description="Pro residues" evidence="1">
    <location>
        <begin position="126"/>
        <end position="141"/>
    </location>
</feature>
<dbReference type="Proteomes" id="UP000596099">
    <property type="component" value="Plasmid pHB5018b"/>
</dbReference>
<evidence type="ECO:0000313" key="2">
    <source>
        <dbReference type="EMBL" id="BCP67465.1"/>
    </source>
</evidence>
<proteinExistence type="predicted"/>
<feature type="region of interest" description="Disordered" evidence="1">
    <location>
        <begin position="1"/>
        <end position="168"/>
    </location>
</feature>
<evidence type="ECO:0000313" key="3">
    <source>
        <dbReference type="Proteomes" id="UP000596099"/>
    </source>
</evidence>
<feature type="compositionally biased region" description="Gly residues" evidence="1">
    <location>
        <begin position="1"/>
        <end position="17"/>
    </location>
</feature>
<reference evidence="3" key="1">
    <citation type="submission" date="2021-01" db="EMBL/GenBank/DDBJ databases">
        <title>Complete Genome Sequence of Thermus thermophilus Strain HB5018, Isolated from Mine Onsen Hot Spring.</title>
        <authorList>
            <person name="Miyazaki K."/>
            <person name="Moriya T."/>
            <person name="Nemoto N."/>
            <person name="Oshima T."/>
            <person name="Yura K."/>
            <person name="Bessho Y."/>
        </authorList>
    </citation>
    <scope>NUCLEOTIDE SEQUENCE [LARGE SCALE GENOMIC DNA]</scope>
    <source>
        <strain evidence="3">HB5018</strain>
        <plasmid evidence="3">pHB5018b</plasmid>
    </source>
</reference>
<accession>A0A7R7YJM0</accession>
<geneLocation type="plasmid" evidence="2 3">
    <name>pHB5018b</name>
</geneLocation>
<evidence type="ECO:0000256" key="1">
    <source>
        <dbReference type="SAM" id="MobiDB-lite"/>
    </source>
</evidence>
<gene>
    <name evidence="2" type="ORF">TthHB5018_b23990</name>
</gene>
<dbReference type="AlphaFoldDB" id="A0A7R7YJM0"/>
<protein>
    <submittedName>
        <fullName evidence="2">Uncharacterized protein</fullName>
    </submittedName>
</protein>
<keyword evidence="2" id="KW-0614">Plasmid</keyword>
<organism evidence="2 3">
    <name type="scientific">Thermus thermophilus</name>
    <dbReference type="NCBI Taxonomy" id="274"/>
    <lineage>
        <taxon>Bacteria</taxon>
        <taxon>Thermotogati</taxon>
        <taxon>Deinococcota</taxon>
        <taxon>Deinococci</taxon>
        <taxon>Thermales</taxon>
        <taxon>Thermaceae</taxon>
        <taxon>Thermus</taxon>
    </lineage>
</organism>
<dbReference type="EMBL" id="AP024271">
    <property type="protein sequence ID" value="BCP67465.1"/>
    <property type="molecule type" value="Genomic_DNA"/>
</dbReference>
<name>A0A7R7YJM0_THETH</name>